<accession>A0A9D3ZSU1</accession>
<dbReference type="AlphaFoldDB" id="A0A9D3ZSU1"/>
<dbReference type="Proteomes" id="UP000828251">
    <property type="component" value="Unassembled WGS sequence"/>
</dbReference>
<dbReference type="EMBL" id="JAIQCV010000009">
    <property type="protein sequence ID" value="KAH1064073.1"/>
    <property type="molecule type" value="Genomic_DNA"/>
</dbReference>
<name>A0A9D3ZSU1_9ROSI</name>
<comment type="caution">
    <text evidence="1">The sequence shown here is derived from an EMBL/GenBank/DDBJ whole genome shotgun (WGS) entry which is preliminary data.</text>
</comment>
<dbReference type="OrthoDB" id="1938440at2759"/>
<keyword evidence="2" id="KW-1185">Reference proteome</keyword>
<protein>
    <submittedName>
        <fullName evidence="1">Uncharacterized protein</fullName>
    </submittedName>
</protein>
<evidence type="ECO:0000313" key="1">
    <source>
        <dbReference type="EMBL" id="KAH1064073.1"/>
    </source>
</evidence>
<reference evidence="1 2" key="1">
    <citation type="journal article" date="2021" name="Plant Biotechnol. J.">
        <title>Multi-omics assisted identification of the key and species-specific regulatory components of drought-tolerant mechanisms in Gossypium stocksii.</title>
        <authorList>
            <person name="Yu D."/>
            <person name="Ke L."/>
            <person name="Zhang D."/>
            <person name="Wu Y."/>
            <person name="Sun Y."/>
            <person name="Mei J."/>
            <person name="Sun J."/>
            <person name="Sun Y."/>
        </authorList>
    </citation>
    <scope>NUCLEOTIDE SEQUENCE [LARGE SCALE GENOMIC DNA]</scope>
    <source>
        <strain evidence="2">cv. E1</strain>
        <tissue evidence="1">Leaf</tissue>
    </source>
</reference>
<evidence type="ECO:0000313" key="2">
    <source>
        <dbReference type="Proteomes" id="UP000828251"/>
    </source>
</evidence>
<gene>
    <name evidence="1" type="ORF">J1N35_029060</name>
</gene>
<sequence length="197" mass="22364">MERTHCLRLQILACETLSDPYGTRDSKEVTVEGRVQFDLFQVLEAKAGFYEKLIATLDFASFCDGKFLVSLGSGLCRIWDVTSSKVVASLAKGNMRLTSPSPVYRGIFAMFLAGSRQVSGNVLKQHQERRLQQLLLKRQIVMGSVTRNDSVLHVLRTSEARKSISPLKLNDMAFLQDYCLYSSKYFVHVLRNFLIWS</sequence>
<organism evidence="1 2">
    <name type="scientific">Gossypium stocksii</name>
    <dbReference type="NCBI Taxonomy" id="47602"/>
    <lineage>
        <taxon>Eukaryota</taxon>
        <taxon>Viridiplantae</taxon>
        <taxon>Streptophyta</taxon>
        <taxon>Embryophyta</taxon>
        <taxon>Tracheophyta</taxon>
        <taxon>Spermatophyta</taxon>
        <taxon>Magnoliopsida</taxon>
        <taxon>eudicotyledons</taxon>
        <taxon>Gunneridae</taxon>
        <taxon>Pentapetalae</taxon>
        <taxon>rosids</taxon>
        <taxon>malvids</taxon>
        <taxon>Malvales</taxon>
        <taxon>Malvaceae</taxon>
        <taxon>Malvoideae</taxon>
        <taxon>Gossypium</taxon>
    </lineage>
</organism>
<proteinExistence type="predicted"/>